<organism evidence="1 2">
    <name type="scientific">Rhodomicrobium vannielii (strain ATCC 17100 / DSM 162 / LMG 4299 / NCIMB 10020 / ATH 3.1.1)</name>
    <dbReference type="NCBI Taxonomy" id="648757"/>
    <lineage>
        <taxon>Bacteria</taxon>
        <taxon>Pseudomonadati</taxon>
        <taxon>Pseudomonadota</taxon>
        <taxon>Alphaproteobacteria</taxon>
        <taxon>Hyphomicrobiales</taxon>
        <taxon>Hyphomicrobiaceae</taxon>
        <taxon>Rhodomicrobium</taxon>
    </lineage>
</organism>
<dbReference type="AlphaFoldDB" id="E3I6N2"/>
<dbReference type="eggNOG" id="COG3677">
    <property type="taxonomic scope" value="Bacteria"/>
</dbReference>
<dbReference type="eggNOG" id="COG1662">
    <property type="taxonomic scope" value="Bacteria"/>
</dbReference>
<keyword evidence="2" id="KW-1185">Reference proteome</keyword>
<dbReference type="Proteomes" id="UP000001399">
    <property type="component" value="Chromosome"/>
</dbReference>
<evidence type="ECO:0008006" key="3">
    <source>
        <dbReference type="Google" id="ProtNLM"/>
    </source>
</evidence>
<proteinExistence type="predicted"/>
<dbReference type="PANTHER" id="PTHR33293">
    <property type="entry name" value="INSERTION ELEMENT IS1 1 PROTEIN INSB-RELATED"/>
    <property type="match status" value="1"/>
</dbReference>
<reference evidence="2" key="1">
    <citation type="journal article" date="2011" name="J. Bacteriol.">
        <title>Genome sequences of eight morphologically diverse alphaproteobacteria.</title>
        <authorList>
            <consortium name="US DOE Joint Genome Institute"/>
            <person name="Brown P.J."/>
            <person name="Kysela D.T."/>
            <person name="Buechlein A."/>
            <person name="Hemmerich C."/>
            <person name="Brun Y.V."/>
        </authorList>
    </citation>
    <scope>NUCLEOTIDE SEQUENCE [LARGE SCALE GENOMIC DNA]</scope>
    <source>
        <strain evidence="2">ATCC 17100 / ATH 3.1.1 / DSM 162 / LMG 4299</strain>
    </source>
</reference>
<sequence length="303" mass="34073">MLDAKHKSSYIEGMNKLPHEKRVQILSMLVEGSSMRSISRVVGVSINTVAKLLAEAGEACLAYHDENVKGLNCKKIQCDEIWSFVYAKEKNVPEKAPDFAGDVWTWTSICADSKLICNWFVGGRDADFAKLFMDDLASRLNGRIQMTTDGYKVYMQAVEGAFGSEIDYAMLVKMYGTAPEAFKGRYSPAECTGIKKTAKIGNPKEKDISTSYAERQNLTMRMSMRRFTRLTNAFSKKFESHCHALALYFVYYNFVRIHKSLKVSPAMAAGLTEKLWGWDDVIALIDAAKCEPKKRGPYKKKAA</sequence>
<evidence type="ECO:0000313" key="2">
    <source>
        <dbReference type="Proteomes" id="UP000001399"/>
    </source>
</evidence>
<evidence type="ECO:0000313" key="1">
    <source>
        <dbReference type="EMBL" id="ADP70679.1"/>
    </source>
</evidence>
<dbReference type="KEGG" id="rva:Rvan_1422"/>
<name>E3I6N2_RHOVT</name>
<accession>E3I6N2</accession>
<protein>
    <recommendedName>
        <fullName evidence="3">IS1 transposase</fullName>
    </recommendedName>
</protein>
<gene>
    <name evidence="1" type="ordered locus">Rvan_1422</name>
</gene>
<dbReference type="STRING" id="648757.Rvan_1422"/>
<dbReference type="InterPro" id="IPR051354">
    <property type="entry name" value="Transposase_27_IS1"/>
</dbReference>
<dbReference type="OrthoDB" id="7197613at2"/>
<dbReference type="HOGENOM" id="CLU_054009_0_0_5"/>
<dbReference type="EMBL" id="CP002292">
    <property type="protein sequence ID" value="ADP70679.1"/>
    <property type="molecule type" value="Genomic_DNA"/>
</dbReference>